<evidence type="ECO:0000313" key="3">
    <source>
        <dbReference type="EMBL" id="GAA5149255.1"/>
    </source>
</evidence>
<evidence type="ECO:0000259" key="2">
    <source>
        <dbReference type="PROSITE" id="PS50234"/>
    </source>
</evidence>
<protein>
    <submittedName>
        <fullName evidence="3">VWA domain-containing protein</fullName>
    </submittedName>
</protein>
<dbReference type="PROSITE" id="PS50234">
    <property type="entry name" value="VWFA"/>
    <property type="match status" value="1"/>
</dbReference>
<dbReference type="EMBL" id="BAABIA010000013">
    <property type="protein sequence ID" value="GAA5149255.1"/>
    <property type="molecule type" value="Genomic_DNA"/>
</dbReference>
<dbReference type="PANTHER" id="PTHR37947:SF2">
    <property type="entry name" value="VON WILLEBRAND FACTOR TYPE A"/>
    <property type="match status" value="1"/>
</dbReference>
<proteinExistence type="predicted"/>
<evidence type="ECO:0000256" key="1">
    <source>
        <dbReference type="SAM" id="Phobius"/>
    </source>
</evidence>
<dbReference type="RefSeq" id="WP_345738836.1">
    <property type="nucleotide sequence ID" value="NZ_BAABIA010000013.1"/>
</dbReference>
<keyword evidence="1" id="KW-0812">Transmembrane</keyword>
<dbReference type="SUPFAM" id="SSF52317">
    <property type="entry name" value="Class I glutamine amidotransferase-like"/>
    <property type="match status" value="1"/>
</dbReference>
<name>A0ABP9PQG1_9BACT</name>
<feature type="transmembrane region" description="Helical" evidence="1">
    <location>
        <begin position="36"/>
        <end position="55"/>
    </location>
</feature>
<dbReference type="Proteomes" id="UP001499852">
    <property type="component" value="Unassembled WGS sequence"/>
</dbReference>
<dbReference type="SMART" id="SM00327">
    <property type="entry name" value="VWA"/>
    <property type="match status" value="2"/>
</dbReference>
<dbReference type="InterPro" id="IPR029062">
    <property type="entry name" value="Class_I_gatase-like"/>
</dbReference>
<dbReference type="SUPFAM" id="SSF53300">
    <property type="entry name" value="vWA-like"/>
    <property type="match status" value="2"/>
</dbReference>
<dbReference type="Pfam" id="PF13768">
    <property type="entry name" value="VWA_3"/>
    <property type="match status" value="1"/>
</dbReference>
<accession>A0ABP9PQG1</accession>
<evidence type="ECO:0000313" key="4">
    <source>
        <dbReference type="Proteomes" id="UP001499852"/>
    </source>
</evidence>
<dbReference type="Pfam" id="PF00092">
    <property type="entry name" value="VWA"/>
    <property type="match status" value="1"/>
</dbReference>
<dbReference type="InterPro" id="IPR002035">
    <property type="entry name" value="VWF_A"/>
</dbReference>
<organism evidence="3 4">
    <name type="scientific">Prosthecobacter algae</name>
    <dbReference type="NCBI Taxonomy" id="1144682"/>
    <lineage>
        <taxon>Bacteria</taxon>
        <taxon>Pseudomonadati</taxon>
        <taxon>Verrucomicrobiota</taxon>
        <taxon>Verrucomicrobiia</taxon>
        <taxon>Verrucomicrobiales</taxon>
        <taxon>Verrucomicrobiaceae</taxon>
        <taxon>Prosthecobacter</taxon>
    </lineage>
</organism>
<reference evidence="4" key="1">
    <citation type="journal article" date="2019" name="Int. J. Syst. Evol. Microbiol.">
        <title>The Global Catalogue of Microorganisms (GCM) 10K type strain sequencing project: providing services to taxonomists for standard genome sequencing and annotation.</title>
        <authorList>
            <consortium name="The Broad Institute Genomics Platform"/>
            <consortium name="The Broad Institute Genome Sequencing Center for Infectious Disease"/>
            <person name="Wu L."/>
            <person name="Ma J."/>
        </authorList>
    </citation>
    <scope>NUCLEOTIDE SEQUENCE [LARGE SCALE GENOMIC DNA]</scope>
    <source>
        <strain evidence="4">JCM 18053</strain>
    </source>
</reference>
<sequence length="860" mass="92446">MDWESPKLLLLALPALALLLWFESQSAHPMEGLRKRLLLVVRAVGILLALAALAGPARVSQTGKKALGIILDASQSMGAEGIEKGLAEARRLQGSLGAEAESFVVLLGDEPALLPEGPKPDVATFLTTHGGDSHYSAAVDYAQALFPAGASRDIVLIGDGHETRGRLLEAARQASVSGVRIHALPVAGPRKPDARVRELVASRNRLNEGATLKLTAHLESTLETQGTLKLFENGIQVEQRPVTLRPGQPLAETFTRTPGTRDTFKYRAVLEGIAADSIPANNSALTLVDVRGRLRLLYLDSETGEAAYLQQAMAKEGIELDLRQPGNIPSTLDQLSGYDGIILSDVPAHQIGEGAMNAMRDYVDKLGGGFLMLGGPNSFGLGGFYKTPIDDILPVRLKAPDEEEKQSAAVAIVMDRSGSMAGEKLEMAKSASIATAEVLGRNDFIGIYAFDSEAHVVAPMTRLTSTATIAGQISSVASGGGTNLQPALEQARDALRRVKAKVKHMIILTDGQTSGTGYEAMASQCRGEGITISTVSIGEGSHVALLQAIASSGGGQSYTTTDAASITRIFTQDTLMHTGRMMREEPFIPNLVEKHPMLAGFDKWTSPDLLGYVKTIRKSTAQVPLLTDMGDPLLAHWRFGLGKVTAFTSDAKSRWASLWIVRWPDFSRFWSQLLRETARPPQGRHMDLATEMRGDDALLQVDLEEDAGTRANDARVQAEVFFVAADALGAPLKPVQNLSLGQTGPGRYEGSFRPDQPGVYLIRAQSGAEMVSAGLVHNPGSEASLGTVNESLLQQATQITGGKVLQPGQVPDLSQTRAVQYIELWPSLILTLLFLFLVDLAIRRWEHVQGIWELVVPQKK</sequence>
<feature type="domain" description="VWFA" evidence="2">
    <location>
        <begin position="409"/>
        <end position="575"/>
    </location>
</feature>
<dbReference type="Gene3D" id="3.40.50.410">
    <property type="entry name" value="von Willebrand factor, type A domain"/>
    <property type="match status" value="1"/>
</dbReference>
<keyword evidence="4" id="KW-1185">Reference proteome</keyword>
<comment type="caution">
    <text evidence="3">The sequence shown here is derived from an EMBL/GenBank/DDBJ whole genome shotgun (WGS) entry which is preliminary data.</text>
</comment>
<dbReference type="CDD" id="cd00198">
    <property type="entry name" value="vWFA"/>
    <property type="match status" value="1"/>
</dbReference>
<dbReference type="InterPro" id="IPR036465">
    <property type="entry name" value="vWFA_dom_sf"/>
</dbReference>
<gene>
    <name evidence="3" type="ORF">GCM10023213_46670</name>
</gene>
<dbReference type="PANTHER" id="PTHR37947">
    <property type="entry name" value="BLL2462 PROTEIN"/>
    <property type="match status" value="1"/>
</dbReference>
<keyword evidence="1" id="KW-0472">Membrane</keyword>
<dbReference type="Gene3D" id="3.40.50.880">
    <property type="match status" value="2"/>
</dbReference>
<keyword evidence="1" id="KW-1133">Transmembrane helix</keyword>